<accession>A0A150M949</accession>
<comment type="caution">
    <text evidence="3">The sequence shown here is derived from an EMBL/GenBank/DDBJ whole genome shotgun (WGS) entry which is preliminary data.</text>
</comment>
<evidence type="ECO:0000313" key="4">
    <source>
        <dbReference type="Proteomes" id="UP000075683"/>
    </source>
</evidence>
<protein>
    <recommendedName>
        <fullName evidence="2">HTH cro/C1-type domain-containing protein</fullName>
    </recommendedName>
</protein>
<dbReference type="Pfam" id="PF01381">
    <property type="entry name" value="HTH_3"/>
    <property type="match status" value="1"/>
</dbReference>
<dbReference type="Gene3D" id="1.10.260.40">
    <property type="entry name" value="lambda repressor-like DNA-binding domains"/>
    <property type="match status" value="1"/>
</dbReference>
<dbReference type="STRING" id="301148.B4135_1707"/>
<name>A0A150M949_9BACI</name>
<keyword evidence="1" id="KW-0238">DNA-binding</keyword>
<evidence type="ECO:0000313" key="3">
    <source>
        <dbReference type="EMBL" id="KYD21067.1"/>
    </source>
</evidence>
<dbReference type="GO" id="GO:0005829">
    <property type="term" value="C:cytosol"/>
    <property type="evidence" value="ECO:0007669"/>
    <property type="project" value="TreeGrafter"/>
</dbReference>
<dbReference type="PANTHER" id="PTHR46797:SF1">
    <property type="entry name" value="METHYLPHOSPHONATE SYNTHASE"/>
    <property type="match status" value="1"/>
</dbReference>
<dbReference type="RefSeq" id="WP_153017597.1">
    <property type="nucleotide sequence ID" value="NZ_LQYT01000023.1"/>
</dbReference>
<reference evidence="3 4" key="1">
    <citation type="submission" date="2016-01" db="EMBL/GenBank/DDBJ databases">
        <title>Draft Genome Sequences of Seven Thermophilic Sporeformers Isolated from Foods.</title>
        <authorList>
            <person name="Berendsen E.M."/>
            <person name="Wells-Bennik M.H."/>
            <person name="Krawcyk A.O."/>
            <person name="De Jong A."/>
            <person name="Holsappel S."/>
            <person name="Eijlander R.T."/>
            <person name="Kuipers O.P."/>
        </authorList>
    </citation>
    <scope>NUCLEOTIDE SEQUENCE [LARGE SCALE GENOMIC DNA]</scope>
    <source>
        <strain evidence="3 4">B4135</strain>
    </source>
</reference>
<dbReference type="CDD" id="cd00093">
    <property type="entry name" value="HTH_XRE"/>
    <property type="match status" value="1"/>
</dbReference>
<dbReference type="SUPFAM" id="SSF47413">
    <property type="entry name" value="lambda repressor-like DNA-binding domains"/>
    <property type="match status" value="1"/>
</dbReference>
<feature type="domain" description="HTH cro/C1-type" evidence="2">
    <location>
        <begin position="33"/>
        <end position="88"/>
    </location>
</feature>
<evidence type="ECO:0000259" key="2">
    <source>
        <dbReference type="PROSITE" id="PS50943"/>
    </source>
</evidence>
<dbReference type="Proteomes" id="UP000075683">
    <property type="component" value="Unassembled WGS sequence"/>
</dbReference>
<dbReference type="GO" id="GO:0003700">
    <property type="term" value="F:DNA-binding transcription factor activity"/>
    <property type="evidence" value="ECO:0007669"/>
    <property type="project" value="TreeGrafter"/>
</dbReference>
<organism evidence="3 4">
    <name type="scientific">Caldibacillus debilis</name>
    <dbReference type="NCBI Taxonomy" id="301148"/>
    <lineage>
        <taxon>Bacteria</taxon>
        <taxon>Bacillati</taxon>
        <taxon>Bacillota</taxon>
        <taxon>Bacilli</taxon>
        <taxon>Bacillales</taxon>
        <taxon>Bacillaceae</taxon>
        <taxon>Caldibacillus</taxon>
    </lineage>
</organism>
<dbReference type="InterPro" id="IPR010982">
    <property type="entry name" value="Lambda_DNA-bd_dom_sf"/>
</dbReference>
<dbReference type="GO" id="GO:0003677">
    <property type="term" value="F:DNA binding"/>
    <property type="evidence" value="ECO:0007669"/>
    <property type="project" value="UniProtKB-KW"/>
</dbReference>
<dbReference type="PROSITE" id="PS50943">
    <property type="entry name" value="HTH_CROC1"/>
    <property type="match status" value="1"/>
</dbReference>
<evidence type="ECO:0000256" key="1">
    <source>
        <dbReference type="ARBA" id="ARBA00023125"/>
    </source>
</evidence>
<dbReference type="InterPro" id="IPR001387">
    <property type="entry name" value="Cro/C1-type_HTH"/>
</dbReference>
<dbReference type="AlphaFoldDB" id="A0A150M949"/>
<dbReference type="PANTHER" id="PTHR46797">
    <property type="entry name" value="HTH-TYPE TRANSCRIPTIONAL REGULATOR"/>
    <property type="match status" value="1"/>
</dbReference>
<dbReference type="EMBL" id="LQYT01000023">
    <property type="protein sequence ID" value="KYD21067.1"/>
    <property type="molecule type" value="Genomic_DNA"/>
</dbReference>
<gene>
    <name evidence="3" type="ORF">B4135_1707</name>
</gene>
<dbReference type="InterPro" id="IPR050807">
    <property type="entry name" value="TransReg_Diox_bact_type"/>
</dbReference>
<dbReference type="SMART" id="SM00530">
    <property type="entry name" value="HTH_XRE"/>
    <property type="match status" value="1"/>
</dbReference>
<sequence>MHEDMLKDVDVLDEVDEEKEGGLTVSDNFGIMLKHYRKIKNLSLKQMEDLCGVSASYINRLERGERRSPTISVILRLAGVLDISSSVLLAAINIKEPQASEKISLSELLIKHEYLLNGEELSRDAKESLLKIVEHIAQCQWNSDTKIHDIYVLAELVDQFKLAV</sequence>
<dbReference type="OrthoDB" id="2679499at2"/>
<proteinExistence type="predicted"/>